<comment type="caution">
    <text evidence="1">The sequence shown here is derived from an EMBL/GenBank/DDBJ whole genome shotgun (WGS) entry which is preliminary data.</text>
</comment>
<keyword evidence="2" id="KW-1185">Reference proteome</keyword>
<protein>
    <submittedName>
        <fullName evidence="1">Uncharacterized protein</fullName>
    </submittedName>
</protein>
<sequence length="73" mass="8374">MASARIDVSLRESRHRTRAACPLVSASNQRGRLQKGKRAFIASRFLSPPLKIISPRLLWLGPRLDDFWFARKV</sequence>
<evidence type="ECO:0000313" key="1">
    <source>
        <dbReference type="EMBL" id="KAJ8637798.1"/>
    </source>
</evidence>
<organism evidence="1 2">
    <name type="scientific">Persea americana</name>
    <name type="common">Avocado</name>
    <dbReference type="NCBI Taxonomy" id="3435"/>
    <lineage>
        <taxon>Eukaryota</taxon>
        <taxon>Viridiplantae</taxon>
        <taxon>Streptophyta</taxon>
        <taxon>Embryophyta</taxon>
        <taxon>Tracheophyta</taxon>
        <taxon>Spermatophyta</taxon>
        <taxon>Magnoliopsida</taxon>
        <taxon>Magnoliidae</taxon>
        <taxon>Laurales</taxon>
        <taxon>Lauraceae</taxon>
        <taxon>Persea</taxon>
    </lineage>
</organism>
<gene>
    <name evidence="1" type="ORF">MRB53_012065</name>
</gene>
<dbReference type="Proteomes" id="UP001234297">
    <property type="component" value="Chromosome 3"/>
</dbReference>
<reference evidence="1 2" key="1">
    <citation type="journal article" date="2022" name="Hortic Res">
        <title>A haplotype resolved chromosomal level avocado genome allows analysis of novel avocado genes.</title>
        <authorList>
            <person name="Nath O."/>
            <person name="Fletcher S.J."/>
            <person name="Hayward A."/>
            <person name="Shaw L.M."/>
            <person name="Masouleh A.K."/>
            <person name="Furtado A."/>
            <person name="Henry R.J."/>
            <person name="Mitter N."/>
        </authorList>
    </citation>
    <scope>NUCLEOTIDE SEQUENCE [LARGE SCALE GENOMIC DNA]</scope>
    <source>
        <strain evidence="2">cv. Hass</strain>
    </source>
</reference>
<evidence type="ECO:0000313" key="2">
    <source>
        <dbReference type="Proteomes" id="UP001234297"/>
    </source>
</evidence>
<accession>A0ACC2LX49</accession>
<name>A0ACC2LX49_PERAE</name>
<proteinExistence type="predicted"/>
<dbReference type="EMBL" id="CM056811">
    <property type="protein sequence ID" value="KAJ8637798.1"/>
    <property type="molecule type" value="Genomic_DNA"/>
</dbReference>